<accession>A0A7J5XFQ8</accession>
<sequence>MKPLALQPAHPIGRSVQPLPLRVQQRVQQLPPGPDVQQQGDAHQAAQGHQYSLQRPRPLGPRPLQRPAPSTRTTTQHHQGSQHAQQHQQHQQEGGHAARPLPLPVAWDTREEGVLNISLSSNCRYPSCRASLVLSSQTQVQLSPCRRPPKNTTTEGGGHSGYYRDTTTEGGGHSGYYRVTTTEGGGHSGYYRDTTTEGGGHSGYHWGRGALRASRLSDTARASLGSTVKPSTRATELQNIKDKKTTSQENEKRGSICCPANVFISSEEEEEEEEEEVDVVRRLPALVGPVQQAAIFGVPEEELSQSAAPPSDGDVEGRVSSLANRK</sequence>
<feature type="compositionally biased region" description="Low complexity" evidence="1">
    <location>
        <begin position="16"/>
        <end position="30"/>
    </location>
</feature>
<evidence type="ECO:0000313" key="2">
    <source>
        <dbReference type="EMBL" id="KAF3835811.1"/>
    </source>
</evidence>
<organism evidence="2 3">
    <name type="scientific">Dissostichus mawsoni</name>
    <name type="common">Antarctic cod</name>
    <dbReference type="NCBI Taxonomy" id="36200"/>
    <lineage>
        <taxon>Eukaryota</taxon>
        <taxon>Metazoa</taxon>
        <taxon>Chordata</taxon>
        <taxon>Craniata</taxon>
        <taxon>Vertebrata</taxon>
        <taxon>Euteleostomi</taxon>
        <taxon>Actinopterygii</taxon>
        <taxon>Neopterygii</taxon>
        <taxon>Teleostei</taxon>
        <taxon>Neoteleostei</taxon>
        <taxon>Acanthomorphata</taxon>
        <taxon>Eupercaria</taxon>
        <taxon>Perciformes</taxon>
        <taxon>Notothenioidei</taxon>
        <taxon>Nototheniidae</taxon>
        <taxon>Dissostichus</taxon>
    </lineage>
</organism>
<feature type="region of interest" description="Disordered" evidence="1">
    <location>
        <begin position="222"/>
        <end position="253"/>
    </location>
</feature>
<evidence type="ECO:0000256" key="1">
    <source>
        <dbReference type="SAM" id="MobiDB-lite"/>
    </source>
</evidence>
<feature type="compositionally biased region" description="Basic and acidic residues" evidence="1">
    <location>
        <begin position="239"/>
        <end position="253"/>
    </location>
</feature>
<feature type="compositionally biased region" description="Low complexity" evidence="1">
    <location>
        <begin position="76"/>
        <end position="98"/>
    </location>
</feature>
<comment type="caution">
    <text evidence="2">The sequence shown here is derived from an EMBL/GenBank/DDBJ whole genome shotgun (WGS) entry which is preliminary data.</text>
</comment>
<proteinExistence type="predicted"/>
<gene>
    <name evidence="2" type="ORF">F7725_028369</name>
</gene>
<feature type="region of interest" description="Disordered" evidence="1">
    <location>
        <begin position="1"/>
        <end position="101"/>
    </location>
</feature>
<dbReference type="EMBL" id="JAAKFY010000024">
    <property type="protein sequence ID" value="KAF3835811.1"/>
    <property type="molecule type" value="Genomic_DNA"/>
</dbReference>
<name>A0A7J5XFQ8_DISMA</name>
<feature type="compositionally biased region" description="Low complexity" evidence="1">
    <location>
        <begin position="37"/>
        <end position="57"/>
    </location>
</feature>
<keyword evidence="3" id="KW-1185">Reference proteome</keyword>
<dbReference type="Proteomes" id="UP000518266">
    <property type="component" value="Unassembled WGS sequence"/>
</dbReference>
<dbReference type="AlphaFoldDB" id="A0A7J5XFQ8"/>
<protein>
    <submittedName>
        <fullName evidence="2">Uncharacterized protein</fullName>
    </submittedName>
</protein>
<feature type="region of interest" description="Disordered" evidence="1">
    <location>
        <begin position="141"/>
        <end position="169"/>
    </location>
</feature>
<feature type="region of interest" description="Disordered" evidence="1">
    <location>
        <begin position="298"/>
        <end position="326"/>
    </location>
</feature>
<reference evidence="2 3" key="1">
    <citation type="submission" date="2020-03" db="EMBL/GenBank/DDBJ databases">
        <title>Dissostichus mawsoni Genome sequencing and assembly.</title>
        <authorList>
            <person name="Park H."/>
        </authorList>
    </citation>
    <scope>NUCLEOTIDE SEQUENCE [LARGE SCALE GENOMIC DNA]</scope>
    <source>
        <strain evidence="2">DM0001</strain>
        <tissue evidence="2">Muscle</tissue>
    </source>
</reference>
<feature type="compositionally biased region" description="Polar residues" evidence="1">
    <location>
        <begin position="224"/>
        <end position="238"/>
    </location>
</feature>
<evidence type="ECO:0000313" key="3">
    <source>
        <dbReference type="Proteomes" id="UP000518266"/>
    </source>
</evidence>